<proteinExistence type="predicted"/>
<sequence length="305" mass="34442">MAARKDKQKAQTSQTQSPQLPRILPSSMSLAKPESPSQIIPCPGYSPIPIANRYSSLGTTVSQIRLNYQSVLVSSYDLFQISSQVASPSVAYKKSSLYFARSNTHLFVIEPHLNDIMFPGTMAREYFPPNFHYMPQSPYKSLKFYRDILHETQSVDIKPIKDKNDPHKILYHSLYIHQILSQKDWEYSPANILLSGGINFKLIELLSTSTKTFLQLLSCRSLSPLPPTLMKPLSVEGKSKAELQEIARQLIIQASQMGVDDDETSPRSQSSTSQPHLPSSQKSPSQKPRWVDYQDSQDSYDLDSD</sequence>
<accession>A0AAD4ZK43</accession>
<comment type="caution">
    <text evidence="2">The sequence shown here is derived from an EMBL/GenBank/DDBJ whole genome shotgun (WGS) entry which is preliminary data.</text>
</comment>
<evidence type="ECO:0000313" key="2">
    <source>
        <dbReference type="EMBL" id="KAI5348774.1"/>
    </source>
</evidence>
<name>A0AAD4ZK43_PRUDU</name>
<feature type="compositionally biased region" description="Polar residues" evidence="1">
    <location>
        <begin position="10"/>
        <end position="19"/>
    </location>
</feature>
<feature type="region of interest" description="Disordered" evidence="1">
    <location>
        <begin position="256"/>
        <end position="305"/>
    </location>
</feature>
<dbReference type="EMBL" id="JAJFAZ020000001">
    <property type="protein sequence ID" value="KAI5348774.1"/>
    <property type="molecule type" value="Genomic_DNA"/>
</dbReference>
<evidence type="ECO:0000256" key="1">
    <source>
        <dbReference type="SAM" id="MobiDB-lite"/>
    </source>
</evidence>
<organism evidence="2 3">
    <name type="scientific">Prunus dulcis</name>
    <name type="common">Almond</name>
    <name type="synonym">Amygdalus dulcis</name>
    <dbReference type="NCBI Taxonomy" id="3755"/>
    <lineage>
        <taxon>Eukaryota</taxon>
        <taxon>Viridiplantae</taxon>
        <taxon>Streptophyta</taxon>
        <taxon>Embryophyta</taxon>
        <taxon>Tracheophyta</taxon>
        <taxon>Spermatophyta</taxon>
        <taxon>Magnoliopsida</taxon>
        <taxon>eudicotyledons</taxon>
        <taxon>Gunneridae</taxon>
        <taxon>Pentapetalae</taxon>
        <taxon>rosids</taxon>
        <taxon>fabids</taxon>
        <taxon>Rosales</taxon>
        <taxon>Rosaceae</taxon>
        <taxon>Amygdaloideae</taxon>
        <taxon>Amygdaleae</taxon>
        <taxon>Prunus</taxon>
    </lineage>
</organism>
<keyword evidence="3" id="KW-1185">Reference proteome</keyword>
<gene>
    <name evidence="2" type="ORF">L3X38_001661</name>
</gene>
<dbReference type="Proteomes" id="UP001054821">
    <property type="component" value="Chromosome 1"/>
</dbReference>
<reference evidence="2 3" key="1">
    <citation type="journal article" date="2022" name="G3 (Bethesda)">
        <title>Whole-genome sequence and methylome profiling of the almond [Prunus dulcis (Mill.) D.A. Webb] cultivar 'Nonpareil'.</title>
        <authorList>
            <person name="D'Amico-Willman K.M."/>
            <person name="Ouma W.Z."/>
            <person name="Meulia T."/>
            <person name="Sideli G.M."/>
            <person name="Gradziel T.M."/>
            <person name="Fresnedo-Ramirez J."/>
        </authorList>
    </citation>
    <scope>NUCLEOTIDE SEQUENCE [LARGE SCALE GENOMIC DNA]</scope>
    <source>
        <strain evidence="2">Clone GOH B32 T37-40</strain>
    </source>
</reference>
<protein>
    <submittedName>
        <fullName evidence="2">Uncharacterized protein</fullName>
    </submittedName>
</protein>
<dbReference type="AlphaFoldDB" id="A0AAD4ZK43"/>
<evidence type="ECO:0000313" key="3">
    <source>
        <dbReference type="Proteomes" id="UP001054821"/>
    </source>
</evidence>
<feature type="compositionally biased region" description="Low complexity" evidence="1">
    <location>
        <begin position="266"/>
        <end position="297"/>
    </location>
</feature>
<feature type="region of interest" description="Disordered" evidence="1">
    <location>
        <begin position="1"/>
        <end position="36"/>
    </location>
</feature>